<proteinExistence type="predicted"/>
<dbReference type="Pfam" id="PF13660">
    <property type="entry name" value="DUF4147"/>
    <property type="match status" value="1"/>
</dbReference>
<dbReference type="InterPro" id="IPR039760">
    <property type="entry name" value="MOFRL_protein"/>
</dbReference>
<keyword evidence="3" id="KW-0418">Kinase</keyword>
<dbReference type="GO" id="GO:0008887">
    <property type="term" value="F:glycerate kinase activity"/>
    <property type="evidence" value="ECO:0007669"/>
    <property type="project" value="InterPro"/>
</dbReference>
<accession>A0A3D3RE91</accession>
<feature type="domain" description="MOFRL" evidence="1">
    <location>
        <begin position="335"/>
        <end position="445"/>
    </location>
</feature>
<dbReference type="Pfam" id="PF05161">
    <property type="entry name" value="MOFRL"/>
    <property type="match status" value="1"/>
</dbReference>
<dbReference type="Proteomes" id="UP000263642">
    <property type="component" value="Unassembled WGS sequence"/>
</dbReference>
<evidence type="ECO:0000313" key="4">
    <source>
        <dbReference type="Proteomes" id="UP000263642"/>
    </source>
</evidence>
<dbReference type="InterPro" id="IPR038614">
    <property type="entry name" value="GK_N_sf"/>
</dbReference>
<feature type="domain" description="MOFRL-associated" evidence="2">
    <location>
        <begin position="11"/>
        <end position="255"/>
    </location>
</feature>
<evidence type="ECO:0000259" key="1">
    <source>
        <dbReference type="Pfam" id="PF05161"/>
    </source>
</evidence>
<dbReference type="PANTHER" id="PTHR12227">
    <property type="entry name" value="GLYCERATE KINASE"/>
    <property type="match status" value="1"/>
</dbReference>
<evidence type="ECO:0000313" key="3">
    <source>
        <dbReference type="EMBL" id="HCO25910.1"/>
    </source>
</evidence>
<dbReference type="Gene3D" id="3.40.50.10180">
    <property type="entry name" value="Glycerate kinase, MOFRL-like N-terminal domain"/>
    <property type="match status" value="1"/>
</dbReference>
<name>A0A3D3RE91_9PLAN</name>
<sequence>MSQTSSTAQRALQIWKAGVRAVDSETLVSRSIQVTDQELTICGHTIPLQGHERLLVTGAGKAGSGMAAGVEAALRGSALADRTTGWVNVPADCVRPLSKIHLYPARPASLNEPTVEGVYGARQILQNMSNLQPDDICIVLISGGGSALLPAPLPPVTLEDKQLVTRLLMSSGATIQELNCVRKQISAVKGGRLAQAAGCRQLFALIISDIVGDPLDLIASGPTVADESTTQDALQVLQRFVSDPAQIPESVWSVLKSEQTPAHAQKPVRRATVFNHIIGSNATAVEAASEQALALGYEVYSLGSANEGTAADSGVELAELCMQLQAGTGPVHRPACILSGGEPVVDLSSSPHPGKGGRNQELVLAATQRLWDEAISGFCILSGGTDGEDGPTDAAGGILDEFSLKRAHELKLDPALYLRDHNAYPFLAATGGLLKTGATQTNVMDLRVAIVD</sequence>
<gene>
    <name evidence="3" type="ORF">DIT97_23860</name>
</gene>
<dbReference type="PANTHER" id="PTHR12227:SF0">
    <property type="entry name" value="GLYCERATE KINASE"/>
    <property type="match status" value="1"/>
</dbReference>
<dbReference type="EMBL" id="DQAY01000142">
    <property type="protein sequence ID" value="HCO25910.1"/>
    <property type="molecule type" value="Genomic_DNA"/>
</dbReference>
<dbReference type="AlphaFoldDB" id="A0A3D3RE91"/>
<protein>
    <submittedName>
        <fullName evidence="3">Glycerate kinase</fullName>
    </submittedName>
</protein>
<dbReference type="SUPFAM" id="SSF82544">
    <property type="entry name" value="GckA/TtuD-like"/>
    <property type="match status" value="1"/>
</dbReference>
<comment type="caution">
    <text evidence="3">The sequence shown here is derived from an EMBL/GenBank/DDBJ whole genome shotgun (WGS) entry which is preliminary data.</text>
</comment>
<dbReference type="InterPro" id="IPR025286">
    <property type="entry name" value="MOFRL_assoc_dom"/>
</dbReference>
<reference evidence="3 4" key="1">
    <citation type="journal article" date="2018" name="Nat. Biotechnol.">
        <title>A standardized bacterial taxonomy based on genome phylogeny substantially revises the tree of life.</title>
        <authorList>
            <person name="Parks D.H."/>
            <person name="Chuvochina M."/>
            <person name="Waite D.W."/>
            <person name="Rinke C."/>
            <person name="Skarshewski A."/>
            <person name="Chaumeil P.A."/>
            <person name="Hugenholtz P."/>
        </authorList>
    </citation>
    <scope>NUCLEOTIDE SEQUENCE [LARGE SCALE GENOMIC DNA]</scope>
    <source>
        <strain evidence="3">UBA9375</strain>
    </source>
</reference>
<dbReference type="Gene3D" id="3.40.1480.10">
    <property type="entry name" value="MOFRL domain"/>
    <property type="match status" value="1"/>
</dbReference>
<keyword evidence="3" id="KW-0808">Transferase</keyword>
<dbReference type="InterPro" id="IPR007835">
    <property type="entry name" value="MOFRL"/>
</dbReference>
<organism evidence="3 4">
    <name type="scientific">Gimesia maris</name>
    <dbReference type="NCBI Taxonomy" id="122"/>
    <lineage>
        <taxon>Bacteria</taxon>
        <taxon>Pseudomonadati</taxon>
        <taxon>Planctomycetota</taxon>
        <taxon>Planctomycetia</taxon>
        <taxon>Planctomycetales</taxon>
        <taxon>Planctomycetaceae</taxon>
        <taxon>Gimesia</taxon>
    </lineage>
</organism>
<evidence type="ECO:0000259" key="2">
    <source>
        <dbReference type="Pfam" id="PF13660"/>
    </source>
</evidence>
<dbReference type="InterPro" id="IPR037035">
    <property type="entry name" value="GK-like_C_sf"/>
</dbReference>
<dbReference type="GO" id="GO:0005737">
    <property type="term" value="C:cytoplasm"/>
    <property type="evidence" value="ECO:0007669"/>
    <property type="project" value="TreeGrafter"/>
</dbReference>